<gene>
    <name evidence="1" type="ORF">S12H4_36759</name>
</gene>
<reference evidence="1" key="1">
    <citation type="journal article" date="2014" name="Front. Microbiol.">
        <title>High frequency of phylogenetically diverse reductive dehalogenase-homologous genes in deep subseafloor sedimentary metagenomes.</title>
        <authorList>
            <person name="Kawai M."/>
            <person name="Futagami T."/>
            <person name="Toyoda A."/>
            <person name="Takaki Y."/>
            <person name="Nishi S."/>
            <person name="Hori S."/>
            <person name="Arai W."/>
            <person name="Tsubouchi T."/>
            <person name="Morono Y."/>
            <person name="Uchiyama I."/>
            <person name="Ito T."/>
            <person name="Fujiyama A."/>
            <person name="Inagaki F."/>
            <person name="Takami H."/>
        </authorList>
    </citation>
    <scope>NUCLEOTIDE SEQUENCE</scope>
    <source>
        <strain evidence="1">Expedition CK06-06</strain>
    </source>
</reference>
<accession>X1UN46</accession>
<comment type="caution">
    <text evidence="1">The sequence shown here is derived from an EMBL/GenBank/DDBJ whole genome shotgun (WGS) entry which is preliminary data.</text>
</comment>
<feature type="non-terminal residue" evidence="1">
    <location>
        <position position="1"/>
    </location>
</feature>
<organism evidence="1">
    <name type="scientific">marine sediment metagenome</name>
    <dbReference type="NCBI Taxonomy" id="412755"/>
    <lineage>
        <taxon>unclassified sequences</taxon>
        <taxon>metagenomes</taxon>
        <taxon>ecological metagenomes</taxon>
    </lineage>
</organism>
<sequence length="105" mass="12212">DETVIIKILETVKKLILEPRTDISWSIFDSKDELIIEIDAHIQKLKLRDFSKVKDLILLFAPTSDFQEISLSSGWSNHYLNISERFDIAIKGLCKKFQLKPFFGK</sequence>
<evidence type="ECO:0000313" key="1">
    <source>
        <dbReference type="EMBL" id="GAI93779.1"/>
    </source>
</evidence>
<name>X1UN46_9ZZZZ</name>
<dbReference type="AlphaFoldDB" id="X1UN46"/>
<dbReference type="EMBL" id="BARW01021943">
    <property type="protein sequence ID" value="GAI93779.1"/>
    <property type="molecule type" value="Genomic_DNA"/>
</dbReference>
<protein>
    <submittedName>
        <fullName evidence="1">Uncharacterized protein</fullName>
    </submittedName>
</protein>
<proteinExistence type="predicted"/>